<evidence type="ECO:0000313" key="6">
    <source>
        <dbReference type="EMBL" id="CUO45456.1"/>
    </source>
</evidence>
<feature type="coiled-coil region" evidence="1">
    <location>
        <begin position="625"/>
        <end position="655"/>
    </location>
</feature>
<dbReference type="RefSeq" id="WP_055265426.1">
    <property type="nucleotide sequence ID" value="NZ_CABIXQ010000009.1"/>
</dbReference>
<sequence>MGKLRKHKALIAALMTIFMISNFTFSNARAEVYDGEGGANVEQQEELLDNNETLVEDENSNEEISQDNEVSNDEEISNEEERKDDGEKEVETVEDDDDINNDGTDSSISSSDKPSEGYTLSKSEYIEYDTPRTFSVEESKRVLLIEDNLPWNTNTNQVVLSGITEYDLVSTEDFLSVDLSKYGVVVFANDQSFQMYENYKNFKEYLEKFASIGGVIVFGACDSGWAEGVLSEALPGEVKKADNKSFRNYVADNNHPIVTGELTDNQVLLDEDLYENWASHVSFNESSLPAGSKIILTNEDGNPTLVEYPLGKGRVIASGLTWEYNYVHGGEQHPNGGNRGQFAKKAMDDLFTYAIRVSKIDVTDIEPLKEYWINNCEHNIFVGDKDGFAAIKDAEVKINGQTVKTDKNGIATFVGISGECTVEVTAEGYKRSKFIYNVNPGTLRAFYLDKVSNNGTPYITMVLSKNSGTDLLHEREYFFDGSEIECSIKLDGEWNGATPGKYIIYQEDQSISTETGVIDFAPGKTFDAGKKIYVIMVSADGKVKSKPREILLTVNDKSKWEIESDDALFTLFKDNGFKIESGLPIIAGSTIKLSLDFIPFTVIQEENKVKIAFGIEPGNGVEKWYDDLKDKVDDLKETKDRIKKLKEVMKTFGAKSGGFTLKKGFSEPEFNLIGYAEGVVDDDGNLTKVKGSLVGDAGIEYKYNQQFVVGPVPVYFEIGGGGKVELASGVSKVTVEPQNLVLDLALTITPKFTIGGGAGINGAISVGAEGNVELPLKIDFTNEHFGGQLIGSAKLKASLMFVFTAETPSIKGTWVVVDNYYGRKKILEGNPSAAVYNSENFVKLDRSYLEKDGAVSLNDISDENLLVLENVLLPSSSQNIETIGDKQIAVYQVDDPSRNDNNRSKLVYSVCEEGVWSEAKDVWNNGAPDFDAVLKAYNDELYLVWQKAAKELPNDGDDLENQINKALELSEIAFARWDNNTNSFVDFKYLTNNERLDMSPSIAIDNDEIYVSWVSSDSNIFEDSIDNEIVYTSSKKNNVWSKPEVLVDVNSNISSIDSSIVNNKLNVAYGVDTDNNISTYDDIEIMLATDDNITQITSNEVAEFNPTFYDGKLYWYSNNDLMSYDFAKKTILAEGIKYITQNYNIINHDGREIVIWLDSVTEELDSIRASVRQDDGWSKPVKVYEATEAITNYDGCVSADGKWNIVMNLVNESDEDEIHKLVAYIDGFNNDIALEAVNCDETIRDGVNQPIDILVKNNGLKDITNFKLAVYDTSNVLISEKNVECNIAVGESTEISDIVNVGDITGKKDLVIKIEAEGEKNLDDNSRETTIGYTDVKVKVKTYEIGDQIIIDATVSNASAIPANAAISIIEDREDGIVLDMKNIGLMTSEEDYLYRYSVDKNNINYNGERYKSYYIKVDCLEEERIKANNVESVVIDSKEFESYDGEPGPDITIIKVTGVEITPSKDITLNLADSKTYKLEANVYPENASNKGVIWQCADNKVAIVDQNGNVEAKGPGTTEIKVITRDGEFTDICKVTVVESENNEPGGDNNNSGEGNTDPDTPGGDNNNPGEGNTDPDTPGGDNNNPGEGNTDPDTPGGDNNNPDEGNTEPDTPGGDNNKPGNGDTETDTPSGDNNKPGDGDTETDTPSGDNNKPGDGNAGTDTPSGDNNKPGDGNAGTDTPSGDNNKPGDGNTGTDTPGGDNSKPGSGDTETDTPSGDNNEQGDDNTIIVKPGENNNNSSNNQNGSNNQNNESNSIPTTGQENYMWLIAIILIAVGAGLTIYKKKKKI</sequence>
<evidence type="ECO:0000313" key="7">
    <source>
        <dbReference type="Proteomes" id="UP000095594"/>
    </source>
</evidence>
<dbReference type="SUPFAM" id="SSF52317">
    <property type="entry name" value="Class I glutamine amidotransferase-like"/>
    <property type="match status" value="1"/>
</dbReference>
<keyword evidence="3" id="KW-0472">Membrane</keyword>
<protein>
    <submittedName>
        <fullName evidence="6">Ig domain-containing protein</fullName>
    </submittedName>
</protein>
<feature type="compositionally biased region" description="Low complexity" evidence="2">
    <location>
        <begin position="101"/>
        <end position="112"/>
    </location>
</feature>
<dbReference type="NCBIfam" id="TIGR01167">
    <property type="entry name" value="LPXTG_anchor"/>
    <property type="match status" value="1"/>
</dbReference>
<organism evidence="6 7">
    <name type="scientific">Clostridium disporicum</name>
    <dbReference type="NCBI Taxonomy" id="84024"/>
    <lineage>
        <taxon>Bacteria</taxon>
        <taxon>Bacillati</taxon>
        <taxon>Bacillota</taxon>
        <taxon>Clostridia</taxon>
        <taxon>Eubacteriales</taxon>
        <taxon>Clostridiaceae</taxon>
        <taxon>Clostridium</taxon>
    </lineage>
</organism>
<dbReference type="InterPro" id="IPR029062">
    <property type="entry name" value="Class_I_gatase-like"/>
</dbReference>
<keyword evidence="3" id="KW-0812">Transmembrane</keyword>
<evidence type="ECO:0000256" key="1">
    <source>
        <dbReference type="SAM" id="Coils"/>
    </source>
</evidence>
<name>A0A174F9I3_9CLOT</name>
<keyword evidence="4" id="KW-0732">Signal</keyword>
<feature type="compositionally biased region" description="Low complexity" evidence="2">
    <location>
        <begin position="1735"/>
        <end position="1757"/>
    </location>
</feature>
<feature type="region of interest" description="Disordered" evidence="2">
    <location>
        <begin position="1540"/>
        <end position="1759"/>
    </location>
</feature>
<proteinExistence type="predicted"/>
<gene>
    <name evidence="6" type="ORF">ERS852471_01599</name>
</gene>
<feature type="compositionally biased region" description="Acidic residues" evidence="2">
    <location>
        <begin position="43"/>
        <end position="78"/>
    </location>
</feature>
<feature type="compositionally biased region" description="Basic and acidic residues" evidence="2">
    <location>
        <begin position="79"/>
        <end position="91"/>
    </location>
</feature>
<feature type="compositionally biased region" description="Low complexity" evidence="2">
    <location>
        <begin position="1555"/>
        <end position="1626"/>
    </location>
</feature>
<evidence type="ECO:0000259" key="5">
    <source>
        <dbReference type="SMART" id="SM00635"/>
    </source>
</evidence>
<dbReference type="InterPro" id="IPR003343">
    <property type="entry name" value="Big_2"/>
</dbReference>
<dbReference type="Gene3D" id="2.60.40.1120">
    <property type="entry name" value="Carboxypeptidase-like, regulatory domain"/>
    <property type="match status" value="1"/>
</dbReference>
<reference evidence="6 7" key="1">
    <citation type="submission" date="2015-09" db="EMBL/GenBank/DDBJ databases">
        <authorList>
            <consortium name="Pathogen Informatics"/>
        </authorList>
    </citation>
    <scope>NUCLEOTIDE SEQUENCE [LARGE SCALE GENOMIC DNA]</scope>
    <source>
        <strain evidence="6 7">2789STDY5834856</strain>
    </source>
</reference>
<feature type="chain" id="PRO_5008021465" evidence="4">
    <location>
        <begin position="31"/>
        <end position="1790"/>
    </location>
</feature>
<evidence type="ECO:0000256" key="4">
    <source>
        <dbReference type="SAM" id="SignalP"/>
    </source>
</evidence>
<dbReference type="SUPFAM" id="SSF49373">
    <property type="entry name" value="Invasin/intimin cell-adhesion fragments"/>
    <property type="match status" value="1"/>
</dbReference>
<dbReference type="Pfam" id="PF02368">
    <property type="entry name" value="Big_2"/>
    <property type="match status" value="1"/>
</dbReference>
<dbReference type="SMART" id="SM00635">
    <property type="entry name" value="BID_2"/>
    <property type="match status" value="1"/>
</dbReference>
<feature type="transmembrane region" description="Helical" evidence="3">
    <location>
        <begin position="1766"/>
        <end position="1784"/>
    </location>
</feature>
<dbReference type="Proteomes" id="UP000095594">
    <property type="component" value="Unassembled WGS sequence"/>
</dbReference>
<accession>A0A174F9I3</accession>
<feature type="region of interest" description="Disordered" evidence="2">
    <location>
        <begin position="38"/>
        <end position="124"/>
    </location>
</feature>
<feature type="signal peptide" evidence="4">
    <location>
        <begin position="1"/>
        <end position="30"/>
    </location>
</feature>
<evidence type="ECO:0000256" key="2">
    <source>
        <dbReference type="SAM" id="MobiDB-lite"/>
    </source>
</evidence>
<feature type="domain" description="BIG2" evidence="5">
    <location>
        <begin position="1456"/>
        <end position="1536"/>
    </location>
</feature>
<keyword evidence="3" id="KW-1133">Transmembrane helix</keyword>
<keyword evidence="1" id="KW-0175">Coiled coil</keyword>
<feature type="compositionally biased region" description="Low complexity" evidence="2">
    <location>
        <begin position="1685"/>
        <end position="1704"/>
    </location>
</feature>
<evidence type="ECO:0000256" key="3">
    <source>
        <dbReference type="SAM" id="Phobius"/>
    </source>
</evidence>
<dbReference type="OrthoDB" id="1890305at2"/>
<dbReference type="Gene3D" id="2.60.40.1080">
    <property type="match status" value="1"/>
</dbReference>
<dbReference type="EMBL" id="CYZX01000009">
    <property type="protein sequence ID" value="CUO45456.1"/>
    <property type="molecule type" value="Genomic_DNA"/>
</dbReference>
<dbReference type="Gene3D" id="3.40.50.880">
    <property type="match status" value="1"/>
</dbReference>
<dbReference type="InterPro" id="IPR008964">
    <property type="entry name" value="Invasin/intimin_cell_adhesion"/>
</dbReference>